<organism evidence="2 3">
    <name type="scientific">Thermincola potens (strain JR)</name>
    <dbReference type="NCBI Taxonomy" id="635013"/>
    <lineage>
        <taxon>Bacteria</taxon>
        <taxon>Bacillati</taxon>
        <taxon>Bacillota</taxon>
        <taxon>Clostridia</taxon>
        <taxon>Eubacteriales</taxon>
        <taxon>Thermincolaceae</taxon>
        <taxon>Thermincola</taxon>
    </lineage>
</organism>
<gene>
    <name evidence="2" type="ordered locus">TherJR_0953</name>
</gene>
<dbReference type="eggNOG" id="ENOG502ZBFI">
    <property type="taxonomic scope" value="Bacteria"/>
</dbReference>
<dbReference type="Proteomes" id="UP000002377">
    <property type="component" value="Chromosome"/>
</dbReference>
<evidence type="ECO:0000313" key="2">
    <source>
        <dbReference type="EMBL" id="ADG81819.1"/>
    </source>
</evidence>
<keyword evidence="3" id="KW-1185">Reference proteome</keyword>
<evidence type="ECO:0000313" key="3">
    <source>
        <dbReference type="Proteomes" id="UP000002377"/>
    </source>
</evidence>
<protein>
    <recommendedName>
        <fullName evidence="1">DUF6385 domain-containing protein</fullName>
    </recommendedName>
</protein>
<dbReference type="EMBL" id="CP002028">
    <property type="protein sequence ID" value="ADG81819.1"/>
    <property type="molecule type" value="Genomic_DNA"/>
</dbReference>
<reference evidence="2 3" key="1">
    <citation type="submission" date="2010-05" db="EMBL/GenBank/DDBJ databases">
        <title>Complete sequence of Thermincola sp. JR.</title>
        <authorList>
            <consortium name="US DOE Joint Genome Institute"/>
            <person name="Lucas S."/>
            <person name="Copeland A."/>
            <person name="Lapidus A."/>
            <person name="Cheng J.-F."/>
            <person name="Bruce D."/>
            <person name="Goodwin L."/>
            <person name="Pitluck S."/>
            <person name="Chertkov O."/>
            <person name="Detter J.C."/>
            <person name="Han C."/>
            <person name="Tapia R."/>
            <person name="Land M."/>
            <person name="Hauser L."/>
            <person name="Kyrpides N."/>
            <person name="Mikhailova N."/>
            <person name="Hazen T.C."/>
            <person name="Woyke T."/>
        </authorList>
    </citation>
    <scope>NUCLEOTIDE SEQUENCE [LARGE SCALE GENOMIC DNA]</scope>
    <source>
        <strain evidence="2 3">JR</strain>
    </source>
</reference>
<dbReference type="OrthoDB" id="1808778at2"/>
<sequence length="215" mass="22023">MPNFKVFQDNPDQMRIKIFGSNNVAFNTDASGNLSITASGLAVTGSVNVGTVSITSTGLAVTGSVNVGTVSITSTGLAVTGSVNVGTVSITTAGVPLGIAIESLSPTEAVEVVANKTSTTYSGATARTVLGYNAWTFAVKNESLDANAQAVVQIQMSATGASESDWLQEVAPVTINQNSVAFLTSSLLVKYARVYYAAVNSASAVTLNIVFQAQK</sequence>
<dbReference type="HOGENOM" id="CLU_076841_0_0_9"/>
<accession>D5XDH1</accession>
<name>D5XDH1_THEPJ</name>
<dbReference type="RefSeq" id="WP_013119838.1">
    <property type="nucleotide sequence ID" value="NC_014152.1"/>
</dbReference>
<evidence type="ECO:0000259" key="1">
    <source>
        <dbReference type="Pfam" id="PF19912"/>
    </source>
</evidence>
<dbReference type="KEGG" id="tjr:TherJR_0953"/>
<feature type="domain" description="DUF6385" evidence="1">
    <location>
        <begin position="131"/>
        <end position="215"/>
    </location>
</feature>
<proteinExistence type="predicted"/>
<dbReference type="InterPro" id="IPR045965">
    <property type="entry name" value="DUF6385"/>
</dbReference>
<dbReference type="STRING" id="635013.TherJR_0953"/>
<dbReference type="Pfam" id="PF19912">
    <property type="entry name" value="DUF6385"/>
    <property type="match status" value="1"/>
</dbReference>
<dbReference type="AlphaFoldDB" id="D5XDH1"/>